<dbReference type="SUPFAM" id="SSF52172">
    <property type="entry name" value="CheY-like"/>
    <property type="match status" value="1"/>
</dbReference>
<dbReference type="PANTHER" id="PTHR43228">
    <property type="entry name" value="TWO-COMPONENT RESPONSE REGULATOR"/>
    <property type="match status" value="1"/>
</dbReference>
<organism evidence="3 4">
    <name type="scientific">Tenacibaculum mesophilum</name>
    <dbReference type="NCBI Taxonomy" id="104268"/>
    <lineage>
        <taxon>Bacteria</taxon>
        <taxon>Pseudomonadati</taxon>
        <taxon>Bacteroidota</taxon>
        <taxon>Flavobacteriia</taxon>
        <taxon>Flavobacteriales</taxon>
        <taxon>Flavobacteriaceae</taxon>
        <taxon>Tenacibaculum</taxon>
    </lineage>
</organism>
<dbReference type="InterPro" id="IPR011006">
    <property type="entry name" value="CheY-like_superfamily"/>
</dbReference>
<dbReference type="Pfam" id="PF00072">
    <property type="entry name" value="Response_reg"/>
    <property type="match status" value="1"/>
</dbReference>
<dbReference type="AlphaFoldDB" id="A0AAE9SHP3"/>
<dbReference type="RefSeq" id="WP_253680973.1">
    <property type="nucleotide sequence ID" value="NZ_CP050861.1"/>
</dbReference>
<evidence type="ECO:0000313" key="3">
    <source>
        <dbReference type="EMBL" id="UTD16783.1"/>
    </source>
</evidence>
<dbReference type="Pfam" id="PF08665">
    <property type="entry name" value="PglZ"/>
    <property type="match status" value="1"/>
</dbReference>
<evidence type="ECO:0000313" key="4">
    <source>
        <dbReference type="Proteomes" id="UP001056837"/>
    </source>
</evidence>
<evidence type="ECO:0000256" key="1">
    <source>
        <dbReference type="PROSITE-ProRule" id="PRU00169"/>
    </source>
</evidence>
<dbReference type="InterPro" id="IPR017850">
    <property type="entry name" value="Alkaline_phosphatase_core_sf"/>
</dbReference>
<dbReference type="GO" id="GO:0000160">
    <property type="term" value="P:phosphorelay signal transduction system"/>
    <property type="evidence" value="ECO:0007669"/>
    <property type="project" value="InterPro"/>
</dbReference>
<dbReference type="Gene3D" id="3.40.50.2300">
    <property type="match status" value="1"/>
</dbReference>
<proteinExistence type="predicted"/>
<dbReference type="CDD" id="cd00156">
    <property type="entry name" value="REC"/>
    <property type="match status" value="1"/>
</dbReference>
<dbReference type="EMBL" id="CP050861">
    <property type="protein sequence ID" value="UTD16783.1"/>
    <property type="molecule type" value="Genomic_DNA"/>
</dbReference>
<protein>
    <submittedName>
        <fullName evidence="3">Bifunctional response regulator/alkaline phosphatase family protein</fullName>
    </submittedName>
</protein>
<dbReference type="SMART" id="SM00448">
    <property type="entry name" value="REC"/>
    <property type="match status" value="1"/>
</dbReference>
<gene>
    <name evidence="3" type="ORF">HER15_01945</name>
</gene>
<dbReference type="SUPFAM" id="SSF53649">
    <property type="entry name" value="Alkaline phosphatase-like"/>
    <property type="match status" value="1"/>
</dbReference>
<dbReference type="InterPro" id="IPR052048">
    <property type="entry name" value="ST_Response_Regulator"/>
</dbReference>
<feature type="domain" description="Response regulatory" evidence="2">
    <location>
        <begin position="5"/>
        <end position="119"/>
    </location>
</feature>
<dbReference type="PROSITE" id="PS50110">
    <property type="entry name" value="RESPONSE_REGULATORY"/>
    <property type="match status" value="1"/>
</dbReference>
<evidence type="ECO:0000259" key="2">
    <source>
        <dbReference type="PROSITE" id="PS50110"/>
    </source>
</evidence>
<keyword evidence="1" id="KW-0597">Phosphoprotein</keyword>
<name>A0AAE9SHP3_9FLAO</name>
<reference evidence="3" key="1">
    <citation type="submission" date="2020-04" db="EMBL/GenBank/DDBJ databases">
        <title>Tenacibaculum mesophilum bac2.</title>
        <authorList>
            <person name="Li M."/>
        </authorList>
    </citation>
    <scope>NUCLEOTIDE SEQUENCE</scope>
    <source>
        <strain evidence="3">Bac2</strain>
    </source>
</reference>
<dbReference type="InterPro" id="IPR001789">
    <property type="entry name" value="Sig_transdc_resp-reg_receiver"/>
</dbReference>
<dbReference type="PANTHER" id="PTHR43228:SF1">
    <property type="entry name" value="TWO-COMPONENT RESPONSE REGULATOR ARR22"/>
    <property type="match status" value="1"/>
</dbReference>
<sequence length="515" mass="59998">MRNIHILWVDDEIDLLKPHILFLEKKDYKVTTCTNGTDAIDLVSENNFDIVFLDENMPGITGLEALSEIKQKNTNLPIVMITKSEEEYLMEEAIGSKIADYLIKPVNPNQILLSLKKNLDHSRLVSEKTTSSYQQEFRKISMDLAMVNSYEEWAELYKKLVHWELELENINDTGMLEILESQKSEANSQFFKFIKKHYQHWLTGDDKPTFSHTLFKDYIVPNLSKSQGVLWVVIDNLRYDQYRVLEPFINNYFKKEEEYSYYSILPTATQYARNAIFSGLMPSEMEKRHPNYWKNDIDEGGKNLFEANFLDEQIKRLGLNITHEYYKIVSLKSGKDLADNYNGTRQNDLTTVVYNFVDMLSHAKTEMEVIKELAGDDKAYRSLTVSWFKNSPLYEIIQKAQKLGQKLIITTDHGTINCKHPTKVIGDKNISSNLRYKTGRSLSYEDKDVYAVKNPKDIFLPSIAINSPFIFTKEDLFFAYPNNYNHFVKYYKNTYQHGGVSLEEMIIPCAVYNPK</sequence>
<accession>A0AAE9SHP3</accession>
<dbReference type="Proteomes" id="UP001056837">
    <property type="component" value="Chromosome"/>
</dbReference>
<feature type="modified residue" description="4-aspartylphosphate" evidence="1">
    <location>
        <position position="54"/>
    </location>
</feature>